<dbReference type="AlphaFoldDB" id="A0AAV3ZB95"/>
<organism evidence="2 3">
    <name type="scientific">Plakobranchus ocellatus</name>
    <dbReference type="NCBI Taxonomy" id="259542"/>
    <lineage>
        <taxon>Eukaryota</taxon>
        <taxon>Metazoa</taxon>
        <taxon>Spiralia</taxon>
        <taxon>Lophotrochozoa</taxon>
        <taxon>Mollusca</taxon>
        <taxon>Gastropoda</taxon>
        <taxon>Heterobranchia</taxon>
        <taxon>Euthyneura</taxon>
        <taxon>Panpulmonata</taxon>
        <taxon>Sacoglossa</taxon>
        <taxon>Placobranchoidea</taxon>
        <taxon>Plakobranchidae</taxon>
        <taxon>Plakobranchus</taxon>
    </lineage>
</organism>
<gene>
    <name evidence="2" type="ORF">PoB_001825700</name>
</gene>
<comment type="caution">
    <text evidence="2">The sequence shown here is derived from an EMBL/GenBank/DDBJ whole genome shotgun (WGS) entry which is preliminary data.</text>
</comment>
<proteinExistence type="predicted"/>
<evidence type="ECO:0000256" key="1">
    <source>
        <dbReference type="SAM" id="MobiDB-lite"/>
    </source>
</evidence>
<dbReference type="EMBL" id="BLXT01002163">
    <property type="protein sequence ID" value="GFN91751.1"/>
    <property type="molecule type" value="Genomic_DNA"/>
</dbReference>
<feature type="region of interest" description="Disordered" evidence="1">
    <location>
        <begin position="96"/>
        <end position="116"/>
    </location>
</feature>
<reference evidence="2 3" key="1">
    <citation type="journal article" date="2021" name="Elife">
        <title>Chloroplast acquisition without the gene transfer in kleptoplastic sea slugs, Plakobranchus ocellatus.</title>
        <authorList>
            <person name="Maeda T."/>
            <person name="Takahashi S."/>
            <person name="Yoshida T."/>
            <person name="Shimamura S."/>
            <person name="Takaki Y."/>
            <person name="Nagai Y."/>
            <person name="Toyoda A."/>
            <person name="Suzuki Y."/>
            <person name="Arimoto A."/>
            <person name="Ishii H."/>
            <person name="Satoh N."/>
            <person name="Nishiyama T."/>
            <person name="Hasebe M."/>
            <person name="Maruyama T."/>
            <person name="Minagawa J."/>
            <person name="Obokata J."/>
            <person name="Shigenobu S."/>
        </authorList>
    </citation>
    <scope>NUCLEOTIDE SEQUENCE [LARGE SCALE GENOMIC DNA]</scope>
</reference>
<accession>A0AAV3ZB95</accession>
<keyword evidence="3" id="KW-1185">Reference proteome</keyword>
<protein>
    <submittedName>
        <fullName evidence="2">Uncharacterized protein</fullName>
    </submittedName>
</protein>
<dbReference type="Proteomes" id="UP000735302">
    <property type="component" value="Unassembled WGS sequence"/>
</dbReference>
<evidence type="ECO:0000313" key="2">
    <source>
        <dbReference type="EMBL" id="GFN91751.1"/>
    </source>
</evidence>
<evidence type="ECO:0000313" key="3">
    <source>
        <dbReference type="Proteomes" id="UP000735302"/>
    </source>
</evidence>
<sequence length="157" mass="16638">MPPALSFMEIPAWKGAEETPPIDRGDIGMGIMTECAGAEEDKEGVEDDGQINCDSEEVKTALGEDSVAKRDGVIDAGVVENGKRITPGGVVEDAEVDKDEDATAKENPDPGLDVDELGEGKASLVIQLARWFSSLVFSSISSSLFESRYLLTSCAQA</sequence>
<name>A0AAV3ZB95_9GAST</name>